<sequence length="163" mass="16821">MNHTRTWTDMYGSACASFEGRAGGHTWLVAAPPDLAAAVPAQLEGVDGKGTVELLVHEGLTPLLATAREMQPRGVLIVAPEAFQAGPAVTVEARTVEHAENAAYQEGGAFPAWTAAGPQSGSAQGECPAASAVASLDLPVRLATPGTVREVLEAWMDATPHGR</sequence>
<dbReference type="STRING" id="317577.GCA_000419625_00656"/>
<evidence type="ECO:0000313" key="1">
    <source>
        <dbReference type="EMBL" id="ASN80012.1"/>
    </source>
</evidence>
<name>A0A221STN3_9DEIO</name>
<reference evidence="1 2" key="1">
    <citation type="submission" date="2017-05" db="EMBL/GenBank/DDBJ databases">
        <title>The complete genome sequence of Deinococcus ficus isolated from the rhizosphere of the Ficus religiosa L. in Taiwan.</title>
        <authorList>
            <person name="Wu K.-M."/>
            <person name="Liao T.-L."/>
            <person name="Liu Y.-M."/>
            <person name="Young C.-C."/>
            <person name="Tsai S.-F."/>
        </authorList>
    </citation>
    <scope>NUCLEOTIDE SEQUENCE [LARGE SCALE GENOMIC DNA]</scope>
    <source>
        <strain evidence="1 2">CC-FR2-10</strain>
    </source>
</reference>
<protein>
    <submittedName>
        <fullName evidence="1">Uncharacterized protein</fullName>
    </submittedName>
</protein>
<dbReference type="RefSeq" id="WP_027463329.1">
    <property type="nucleotide sequence ID" value="NZ_CP021081.1"/>
</dbReference>
<accession>A0A221STN3</accession>
<evidence type="ECO:0000313" key="2">
    <source>
        <dbReference type="Proteomes" id="UP000259030"/>
    </source>
</evidence>
<dbReference type="AlphaFoldDB" id="A0A221STN3"/>
<gene>
    <name evidence="1" type="ORF">DFI_02435</name>
</gene>
<dbReference type="KEGG" id="dfc:DFI_02435"/>
<organism evidence="1 2">
    <name type="scientific">Deinococcus ficus</name>
    <dbReference type="NCBI Taxonomy" id="317577"/>
    <lineage>
        <taxon>Bacteria</taxon>
        <taxon>Thermotogati</taxon>
        <taxon>Deinococcota</taxon>
        <taxon>Deinococci</taxon>
        <taxon>Deinococcales</taxon>
        <taxon>Deinococcaceae</taxon>
        <taxon>Deinococcus</taxon>
    </lineage>
</organism>
<dbReference type="Proteomes" id="UP000259030">
    <property type="component" value="Chromosome"/>
</dbReference>
<dbReference type="EMBL" id="CP021081">
    <property type="protein sequence ID" value="ASN80012.1"/>
    <property type="molecule type" value="Genomic_DNA"/>
</dbReference>
<proteinExistence type="predicted"/>
<keyword evidence="2" id="KW-1185">Reference proteome</keyword>